<organism evidence="1 2">
    <name type="scientific">Streptomyces collinus</name>
    <dbReference type="NCBI Taxonomy" id="42684"/>
    <lineage>
        <taxon>Bacteria</taxon>
        <taxon>Bacillati</taxon>
        <taxon>Actinomycetota</taxon>
        <taxon>Actinomycetes</taxon>
        <taxon>Kitasatosporales</taxon>
        <taxon>Streptomycetaceae</taxon>
        <taxon>Streptomyces</taxon>
    </lineage>
</organism>
<dbReference type="AlphaFoldDB" id="A0AA89QPZ7"/>
<dbReference type="Proteomes" id="UP000579531">
    <property type="component" value="Unassembled WGS sequence"/>
</dbReference>
<dbReference type="EMBL" id="JACHLX010000001">
    <property type="protein sequence ID" value="MBB5816329.1"/>
    <property type="molecule type" value="Genomic_DNA"/>
</dbReference>
<accession>A0AA89QPZ7</accession>
<keyword evidence="2" id="KW-1185">Reference proteome</keyword>
<protein>
    <submittedName>
        <fullName evidence="1">Uncharacterized protein</fullName>
    </submittedName>
</protein>
<dbReference type="RefSeq" id="WP_184853751.1">
    <property type="nucleotide sequence ID" value="NZ_BAABFE010000005.1"/>
</dbReference>
<evidence type="ECO:0000313" key="1">
    <source>
        <dbReference type="EMBL" id="MBB5816329.1"/>
    </source>
</evidence>
<proteinExistence type="predicted"/>
<sequence>MDASWAAVLGGLVGAAAAATVAHVTPQRVQKRQLAAERSKVLQELQRDAHLNIGEVLSTTWAWLDYLRETTETLTHSQQHGVQLPDLQAFDEQAGELRGAAEAKLAGLMRHGLHEFYGEIAQELRRAHDEVRRAVLTRDERVAFSLLRSCDFEELTGLRSGGSMGWVEQVARNYGFLDYAP</sequence>
<dbReference type="GeneID" id="93843776"/>
<evidence type="ECO:0000313" key="2">
    <source>
        <dbReference type="Proteomes" id="UP000579531"/>
    </source>
</evidence>
<name>A0AA89QPZ7_STRCU</name>
<gene>
    <name evidence="1" type="ORF">HNR72_007357</name>
</gene>
<comment type="caution">
    <text evidence="1">The sequence shown here is derived from an EMBL/GenBank/DDBJ whole genome shotgun (WGS) entry which is preliminary data.</text>
</comment>
<reference evidence="1 2" key="1">
    <citation type="submission" date="2020-08" db="EMBL/GenBank/DDBJ databases">
        <title>Sequencing the genomes of 1000 actinobacteria strains.</title>
        <authorList>
            <person name="Klenk H.-P."/>
        </authorList>
    </citation>
    <scope>NUCLEOTIDE SEQUENCE [LARGE SCALE GENOMIC DNA]</scope>
    <source>
        <strain evidence="1 2">DSM 40129</strain>
    </source>
</reference>